<dbReference type="InterPro" id="IPR036390">
    <property type="entry name" value="WH_DNA-bd_sf"/>
</dbReference>
<dbReference type="PROSITE" id="PS51077">
    <property type="entry name" value="HTH_ICLR"/>
    <property type="match status" value="1"/>
</dbReference>
<evidence type="ECO:0000256" key="1">
    <source>
        <dbReference type="ARBA" id="ARBA00023015"/>
    </source>
</evidence>
<dbReference type="InterPro" id="IPR050707">
    <property type="entry name" value="HTH_MetabolicPath_Reg"/>
</dbReference>
<dbReference type="CDD" id="cd00090">
    <property type="entry name" value="HTH_ARSR"/>
    <property type="match status" value="1"/>
</dbReference>
<proteinExistence type="predicted"/>
<keyword evidence="2" id="KW-0238">DNA-binding</keyword>
<evidence type="ECO:0000259" key="7">
    <source>
        <dbReference type="PROSITE" id="PS51078"/>
    </source>
</evidence>
<name>A0A558HN16_9GAMM</name>
<dbReference type="GO" id="GO:0003677">
    <property type="term" value="F:DNA binding"/>
    <property type="evidence" value="ECO:0007669"/>
    <property type="project" value="UniProtKB-KW"/>
</dbReference>
<dbReference type="Gene3D" id="1.10.10.10">
    <property type="entry name" value="Winged helix-like DNA-binding domain superfamily/Winged helix DNA-binding domain"/>
    <property type="match status" value="1"/>
</dbReference>
<dbReference type="EMBL" id="VNFH01000005">
    <property type="protein sequence ID" value="TVU70540.1"/>
    <property type="molecule type" value="Genomic_DNA"/>
</dbReference>
<accession>A0A558HN16</accession>
<evidence type="ECO:0000313" key="8">
    <source>
        <dbReference type="EMBL" id="TVU70540.1"/>
    </source>
</evidence>
<dbReference type="InterPro" id="IPR029016">
    <property type="entry name" value="GAF-like_dom_sf"/>
</dbReference>
<dbReference type="STRING" id="553385.GCA_000591415_01722"/>
<keyword evidence="1" id="KW-0805">Transcription regulation</keyword>
<dbReference type="Pfam" id="PF01614">
    <property type="entry name" value="IclR_C"/>
    <property type="match status" value="1"/>
</dbReference>
<dbReference type="InterPro" id="IPR000835">
    <property type="entry name" value="HTH_MarR-typ"/>
</dbReference>
<evidence type="ECO:0000259" key="6">
    <source>
        <dbReference type="PROSITE" id="PS51077"/>
    </source>
</evidence>
<protein>
    <recommendedName>
        <fullName evidence="4">HTH-type transcriptional repressor AllR</fullName>
    </recommendedName>
    <alternativeName>
        <fullName evidence="5">Negative regulator of allantoin and glyoxylate utilization operons</fullName>
    </alternativeName>
</protein>
<evidence type="ECO:0000256" key="2">
    <source>
        <dbReference type="ARBA" id="ARBA00023125"/>
    </source>
</evidence>
<dbReference type="SMART" id="SM00346">
    <property type="entry name" value="HTH_ICLR"/>
    <property type="match status" value="1"/>
</dbReference>
<evidence type="ECO:0000313" key="9">
    <source>
        <dbReference type="Proteomes" id="UP000319941"/>
    </source>
</evidence>
<gene>
    <name evidence="8" type="ORF">FQP86_07845</name>
</gene>
<keyword evidence="9" id="KW-1185">Reference proteome</keyword>
<dbReference type="PANTHER" id="PTHR30136:SF24">
    <property type="entry name" value="HTH-TYPE TRANSCRIPTIONAL REPRESSOR ALLR"/>
    <property type="match status" value="1"/>
</dbReference>
<dbReference type="InterPro" id="IPR011991">
    <property type="entry name" value="ArsR-like_HTH"/>
</dbReference>
<dbReference type="InterPro" id="IPR005471">
    <property type="entry name" value="Tscrpt_reg_IclR_N"/>
</dbReference>
<sequence length="262" mass="29170">MSRQAGRGHLMSKDTPTNSTLFRALGLLEEVVTTPHMITAADLEKRFDIPKPTIHRLLKQLEEQQLISRDLDGRHLLPGQRFRRMSLGALANEGLKAPRRVLLERLAKEVGETCNLTLLDGHEVMYYDRVETNWPVRIQLAPGSHLPLHCTASGKLFLALMPLHRRRALLASLALEAHTPCTLTSQTALEGALGVIARNQLSTDDEEFIQGMVAIAVPVFDEVGQIQATLAIHAPRLRHSIESLLEWAPLMRQIASELEGTL</sequence>
<feature type="domain" description="IclR-ED" evidence="7">
    <location>
        <begin position="81"/>
        <end position="262"/>
    </location>
</feature>
<dbReference type="PANTHER" id="PTHR30136">
    <property type="entry name" value="HELIX-TURN-HELIX TRANSCRIPTIONAL REGULATOR, ICLR FAMILY"/>
    <property type="match status" value="1"/>
</dbReference>
<dbReference type="OrthoDB" id="9807558at2"/>
<evidence type="ECO:0000256" key="3">
    <source>
        <dbReference type="ARBA" id="ARBA00023163"/>
    </source>
</evidence>
<evidence type="ECO:0000256" key="4">
    <source>
        <dbReference type="ARBA" id="ARBA00040379"/>
    </source>
</evidence>
<dbReference type="Gene3D" id="3.30.450.40">
    <property type="match status" value="1"/>
</dbReference>
<evidence type="ECO:0000256" key="5">
    <source>
        <dbReference type="ARBA" id="ARBA00042627"/>
    </source>
</evidence>
<dbReference type="InterPro" id="IPR036388">
    <property type="entry name" value="WH-like_DNA-bd_sf"/>
</dbReference>
<dbReference type="GO" id="GO:0045892">
    <property type="term" value="P:negative regulation of DNA-templated transcription"/>
    <property type="evidence" value="ECO:0007669"/>
    <property type="project" value="TreeGrafter"/>
</dbReference>
<reference evidence="8 9" key="1">
    <citation type="submission" date="2019-07" db="EMBL/GenBank/DDBJ databases">
        <title>Diversity of Bacteria from Kongsfjorden, Arctic.</title>
        <authorList>
            <person name="Yu Y."/>
        </authorList>
    </citation>
    <scope>NUCLEOTIDE SEQUENCE [LARGE SCALE GENOMIC DNA]</scope>
    <source>
        <strain evidence="8 9">SM1923</strain>
    </source>
</reference>
<comment type="caution">
    <text evidence="8">The sequence shown here is derived from an EMBL/GenBank/DDBJ whole genome shotgun (WGS) entry which is preliminary data.</text>
</comment>
<dbReference type="Pfam" id="PF12802">
    <property type="entry name" value="MarR_2"/>
    <property type="match status" value="1"/>
</dbReference>
<keyword evidence="3" id="KW-0804">Transcription</keyword>
<feature type="domain" description="HTH iclR-type" evidence="6">
    <location>
        <begin position="18"/>
        <end position="80"/>
    </location>
</feature>
<dbReference type="InterPro" id="IPR014757">
    <property type="entry name" value="Tscrpt_reg_IclR_C"/>
</dbReference>
<dbReference type="AlphaFoldDB" id="A0A558HN16"/>
<organism evidence="8 9">
    <name type="scientific">Cobetia crustatorum</name>
    <dbReference type="NCBI Taxonomy" id="553385"/>
    <lineage>
        <taxon>Bacteria</taxon>
        <taxon>Pseudomonadati</taxon>
        <taxon>Pseudomonadota</taxon>
        <taxon>Gammaproteobacteria</taxon>
        <taxon>Oceanospirillales</taxon>
        <taxon>Halomonadaceae</taxon>
        <taxon>Cobetia</taxon>
    </lineage>
</organism>
<dbReference type="Proteomes" id="UP000319941">
    <property type="component" value="Unassembled WGS sequence"/>
</dbReference>
<dbReference type="PROSITE" id="PS51078">
    <property type="entry name" value="ICLR_ED"/>
    <property type="match status" value="1"/>
</dbReference>
<dbReference type="SUPFAM" id="SSF55781">
    <property type="entry name" value="GAF domain-like"/>
    <property type="match status" value="1"/>
</dbReference>
<dbReference type="GO" id="GO:0003700">
    <property type="term" value="F:DNA-binding transcription factor activity"/>
    <property type="evidence" value="ECO:0007669"/>
    <property type="project" value="TreeGrafter"/>
</dbReference>
<dbReference type="SUPFAM" id="SSF46785">
    <property type="entry name" value="Winged helix' DNA-binding domain"/>
    <property type="match status" value="1"/>
</dbReference>